<name>A0A8S5R187_9CAUD</name>
<proteinExistence type="predicted"/>
<protein>
    <submittedName>
        <fullName evidence="2">Uncharacterized protein</fullName>
    </submittedName>
</protein>
<evidence type="ECO:0000256" key="1">
    <source>
        <dbReference type="SAM" id="Phobius"/>
    </source>
</evidence>
<organism evidence="2">
    <name type="scientific">Siphoviridae sp. ctWWc42</name>
    <dbReference type="NCBI Taxonomy" id="2826361"/>
    <lineage>
        <taxon>Viruses</taxon>
        <taxon>Duplodnaviria</taxon>
        <taxon>Heunggongvirae</taxon>
        <taxon>Uroviricota</taxon>
        <taxon>Caudoviricetes</taxon>
    </lineage>
</organism>
<keyword evidence="1" id="KW-1133">Transmembrane helix</keyword>
<keyword evidence="1" id="KW-0812">Transmembrane</keyword>
<keyword evidence="1" id="KW-0472">Membrane</keyword>
<reference evidence="2" key="1">
    <citation type="journal article" date="2021" name="Proc. Natl. Acad. Sci. U.S.A.">
        <title>A Catalog of Tens of Thousands of Viruses from Human Metagenomes Reveals Hidden Associations with Chronic Diseases.</title>
        <authorList>
            <person name="Tisza M.J."/>
            <person name="Buck C.B."/>
        </authorList>
    </citation>
    <scope>NUCLEOTIDE SEQUENCE</scope>
    <source>
        <strain evidence="2">CtWWc42</strain>
    </source>
</reference>
<feature type="transmembrane region" description="Helical" evidence="1">
    <location>
        <begin position="29"/>
        <end position="48"/>
    </location>
</feature>
<accession>A0A8S5R187</accession>
<sequence>MFNNAAISPADIAAVTRNSNNDGFGDGNGWWILIILFALFGWGGYGYGNGNGNGCGSQSAHDYTDAALQRGFDNQSVMNKLNGLENGICSLGYDQLAQMNGINTNIMQTGYGIQNAIQQDTVANMQQANAAQMLAMQNANALQSQLANCCCENRQAIAQVRYDMATDTCAVTTAMNQNTRDIIDNQNANYRALHDELVQSQLDAKDAKIAEQQLIINGLNLSQSQANQNQYLISQLRPSPVPAFNVPNPYASYGYGCYSGSCCNA</sequence>
<evidence type="ECO:0000313" key="2">
    <source>
        <dbReference type="EMBL" id="DAE25255.1"/>
    </source>
</evidence>
<dbReference type="EMBL" id="BK015795">
    <property type="protein sequence ID" value="DAE25255.1"/>
    <property type="molecule type" value="Genomic_DNA"/>
</dbReference>